<gene>
    <name evidence="10" type="primary">nadD</name>
    <name evidence="12" type="ORF">EDD72_103108</name>
</gene>
<dbReference type="PANTHER" id="PTHR39321">
    <property type="entry name" value="NICOTINATE-NUCLEOTIDE ADENYLYLTRANSFERASE-RELATED"/>
    <property type="match status" value="1"/>
</dbReference>
<keyword evidence="5 10" id="KW-0548">Nucleotidyltransferase</keyword>
<protein>
    <recommendedName>
        <fullName evidence="10">Probable nicotinate-nucleotide adenylyltransferase</fullName>
        <ecNumber evidence="10">2.7.7.18</ecNumber>
    </recommendedName>
    <alternativeName>
        <fullName evidence="10">Deamido-NAD(+) diphosphorylase</fullName>
    </alternativeName>
    <alternativeName>
        <fullName evidence="10">Deamido-NAD(+) pyrophosphorylase</fullName>
    </alternativeName>
    <alternativeName>
        <fullName evidence="10">Nicotinate mononucleotide adenylyltransferase</fullName>
        <shortName evidence="10">NaMN adenylyltransferase</shortName>
    </alternativeName>
</protein>
<dbReference type="PANTHER" id="PTHR39321:SF3">
    <property type="entry name" value="PHOSPHOPANTETHEINE ADENYLYLTRANSFERASE"/>
    <property type="match status" value="1"/>
</dbReference>
<dbReference type="HAMAP" id="MF_00244">
    <property type="entry name" value="NaMN_adenylyltr"/>
    <property type="match status" value="1"/>
</dbReference>
<evidence type="ECO:0000256" key="4">
    <source>
        <dbReference type="ARBA" id="ARBA00022679"/>
    </source>
</evidence>
<evidence type="ECO:0000256" key="10">
    <source>
        <dbReference type="HAMAP-Rule" id="MF_00244"/>
    </source>
</evidence>
<comment type="pathway">
    <text evidence="2 10">Cofactor biosynthesis; NAD(+) biosynthesis; deamido-NAD(+) from nicotinate D-ribonucleotide: step 1/1.</text>
</comment>
<dbReference type="OrthoDB" id="5295945at2"/>
<dbReference type="AlphaFoldDB" id="A0A4V2UT19"/>
<reference evidence="12 13" key="1">
    <citation type="submission" date="2019-03" db="EMBL/GenBank/DDBJ databases">
        <title>Genomic Encyclopedia of Type Strains, Phase IV (KMG-IV): sequencing the most valuable type-strain genomes for metagenomic binning, comparative biology and taxonomic classification.</title>
        <authorList>
            <person name="Goeker M."/>
        </authorList>
    </citation>
    <scope>NUCLEOTIDE SEQUENCE [LARGE SCALE GENOMIC DNA]</scope>
    <source>
        <strain evidence="12 13">DSM 23802</strain>
    </source>
</reference>
<dbReference type="SUPFAM" id="SSF52374">
    <property type="entry name" value="Nucleotidylyl transferase"/>
    <property type="match status" value="1"/>
</dbReference>
<dbReference type="UniPathway" id="UPA00253">
    <property type="reaction ID" value="UER00332"/>
</dbReference>
<accession>A0A4V2UT19</accession>
<evidence type="ECO:0000256" key="3">
    <source>
        <dbReference type="ARBA" id="ARBA00022642"/>
    </source>
</evidence>
<evidence type="ECO:0000313" key="13">
    <source>
        <dbReference type="Proteomes" id="UP000295788"/>
    </source>
</evidence>
<evidence type="ECO:0000256" key="2">
    <source>
        <dbReference type="ARBA" id="ARBA00005019"/>
    </source>
</evidence>
<feature type="domain" description="Cytidyltransferase-like" evidence="11">
    <location>
        <begin position="6"/>
        <end position="169"/>
    </location>
</feature>
<dbReference type="NCBIfam" id="TIGR00125">
    <property type="entry name" value="cyt_tran_rel"/>
    <property type="match status" value="1"/>
</dbReference>
<dbReference type="InterPro" id="IPR005248">
    <property type="entry name" value="NadD/NMNAT"/>
</dbReference>
<keyword evidence="3 10" id="KW-0662">Pyridine nucleotide biosynthesis</keyword>
<dbReference type="CDD" id="cd02165">
    <property type="entry name" value="NMNAT"/>
    <property type="match status" value="1"/>
</dbReference>
<dbReference type="Pfam" id="PF01467">
    <property type="entry name" value="CTP_transf_like"/>
    <property type="match status" value="1"/>
</dbReference>
<sequence length="197" mass="23008">MKKVGILGGTFDPLHIVHFIMADQSLFYGGLDEIWFMPAYIPPHKQSRSITSADQRIEMVKRAIQNEPQYRLCTIELERNGPSYTLETIKELQSRYPDISFSFIIGGDMIQYLPKWYGIEELLSLIQFIGLPRPGYSLVPRTEREKQIIDQVKIIPMPQLEISSTLIRHWVKEGRPLRYLVPVAVEQYIKENHLYED</sequence>
<proteinExistence type="inferred from homology"/>
<dbReference type="NCBIfam" id="NF000840">
    <property type="entry name" value="PRK00071.1-3"/>
    <property type="match status" value="1"/>
</dbReference>
<evidence type="ECO:0000256" key="9">
    <source>
        <dbReference type="ARBA" id="ARBA00048721"/>
    </source>
</evidence>
<dbReference type="EMBL" id="SMAB01000003">
    <property type="protein sequence ID" value="TCS83784.1"/>
    <property type="molecule type" value="Genomic_DNA"/>
</dbReference>
<keyword evidence="8 10" id="KW-0520">NAD</keyword>
<keyword evidence="7 10" id="KW-0067">ATP-binding</keyword>
<comment type="similarity">
    <text evidence="10">Belongs to the NadD family.</text>
</comment>
<evidence type="ECO:0000256" key="8">
    <source>
        <dbReference type="ARBA" id="ARBA00023027"/>
    </source>
</evidence>
<dbReference type="InterPro" id="IPR004821">
    <property type="entry name" value="Cyt_trans-like"/>
</dbReference>
<keyword evidence="13" id="KW-1185">Reference proteome</keyword>
<comment type="catalytic activity">
    <reaction evidence="9 10">
        <text>nicotinate beta-D-ribonucleotide + ATP + H(+) = deamido-NAD(+) + diphosphate</text>
        <dbReference type="Rhea" id="RHEA:22860"/>
        <dbReference type="ChEBI" id="CHEBI:15378"/>
        <dbReference type="ChEBI" id="CHEBI:30616"/>
        <dbReference type="ChEBI" id="CHEBI:33019"/>
        <dbReference type="ChEBI" id="CHEBI:57502"/>
        <dbReference type="ChEBI" id="CHEBI:58437"/>
        <dbReference type="EC" id="2.7.7.18"/>
    </reaction>
</comment>
<evidence type="ECO:0000256" key="5">
    <source>
        <dbReference type="ARBA" id="ARBA00022695"/>
    </source>
</evidence>
<dbReference type="Proteomes" id="UP000295788">
    <property type="component" value="Unassembled WGS sequence"/>
</dbReference>
<dbReference type="Gene3D" id="3.40.50.620">
    <property type="entry name" value="HUPs"/>
    <property type="match status" value="1"/>
</dbReference>
<comment type="caution">
    <text evidence="12">The sequence shown here is derived from an EMBL/GenBank/DDBJ whole genome shotgun (WGS) entry which is preliminary data.</text>
</comment>
<evidence type="ECO:0000256" key="6">
    <source>
        <dbReference type="ARBA" id="ARBA00022741"/>
    </source>
</evidence>
<evidence type="ECO:0000256" key="1">
    <source>
        <dbReference type="ARBA" id="ARBA00002324"/>
    </source>
</evidence>
<keyword evidence="4 10" id="KW-0808">Transferase</keyword>
<name>A0A4V2UT19_9BACI</name>
<evidence type="ECO:0000259" key="11">
    <source>
        <dbReference type="Pfam" id="PF01467"/>
    </source>
</evidence>
<dbReference type="GO" id="GO:0005524">
    <property type="term" value="F:ATP binding"/>
    <property type="evidence" value="ECO:0007669"/>
    <property type="project" value="UniProtKB-KW"/>
</dbReference>
<comment type="function">
    <text evidence="1 10">Catalyzes the reversible adenylation of nicotinate mononucleotide (NaMN) to nicotinic acid adenine dinucleotide (NaAD).</text>
</comment>
<dbReference type="EC" id="2.7.7.18" evidence="10"/>
<evidence type="ECO:0000256" key="7">
    <source>
        <dbReference type="ARBA" id="ARBA00022840"/>
    </source>
</evidence>
<dbReference type="InterPro" id="IPR014729">
    <property type="entry name" value="Rossmann-like_a/b/a_fold"/>
</dbReference>
<keyword evidence="6 10" id="KW-0547">Nucleotide-binding</keyword>
<dbReference type="GO" id="GO:0009435">
    <property type="term" value="P:NAD+ biosynthetic process"/>
    <property type="evidence" value="ECO:0007669"/>
    <property type="project" value="UniProtKB-UniRule"/>
</dbReference>
<dbReference type="NCBIfam" id="TIGR00482">
    <property type="entry name" value="nicotinate (nicotinamide) nucleotide adenylyltransferase"/>
    <property type="match status" value="1"/>
</dbReference>
<dbReference type="NCBIfam" id="NF000841">
    <property type="entry name" value="PRK00071.1-4"/>
    <property type="match status" value="1"/>
</dbReference>
<dbReference type="RefSeq" id="WP_132767185.1">
    <property type="nucleotide sequence ID" value="NZ_SMAB01000003.1"/>
</dbReference>
<organism evidence="12 13">
    <name type="scientific">Tepidibacillus fermentans</name>
    <dbReference type="NCBI Taxonomy" id="1281767"/>
    <lineage>
        <taxon>Bacteria</taxon>
        <taxon>Bacillati</taxon>
        <taxon>Bacillota</taxon>
        <taxon>Bacilli</taxon>
        <taxon>Bacillales</taxon>
        <taxon>Bacillaceae</taxon>
        <taxon>Tepidibacillus</taxon>
    </lineage>
</organism>
<evidence type="ECO:0000313" key="12">
    <source>
        <dbReference type="EMBL" id="TCS83784.1"/>
    </source>
</evidence>
<dbReference type="GO" id="GO:0004515">
    <property type="term" value="F:nicotinate-nucleotide adenylyltransferase activity"/>
    <property type="evidence" value="ECO:0007669"/>
    <property type="project" value="UniProtKB-UniRule"/>
</dbReference>